<organism evidence="6 7">
    <name type="scientific">Micrococcus lylae</name>
    <dbReference type="NCBI Taxonomy" id="1273"/>
    <lineage>
        <taxon>Bacteria</taxon>
        <taxon>Bacillati</taxon>
        <taxon>Actinomycetota</taxon>
        <taxon>Actinomycetes</taxon>
        <taxon>Micrococcales</taxon>
        <taxon>Micrococcaceae</taxon>
        <taxon>Micrococcus</taxon>
    </lineage>
</organism>
<dbReference type="PANTHER" id="PTHR11455:SF9">
    <property type="entry name" value="CRYPTOCHROME CIRCADIAN CLOCK 5 ISOFORM X1"/>
    <property type="match status" value="1"/>
</dbReference>
<dbReference type="PANTHER" id="PTHR11455">
    <property type="entry name" value="CRYPTOCHROME"/>
    <property type="match status" value="1"/>
</dbReference>
<dbReference type="Pfam" id="PF00875">
    <property type="entry name" value="DNA_photolyase"/>
    <property type="match status" value="1"/>
</dbReference>
<feature type="binding site" evidence="3">
    <location>
        <position position="288"/>
    </location>
    <ligand>
        <name>FAD</name>
        <dbReference type="ChEBI" id="CHEBI:57692"/>
    </ligand>
</feature>
<evidence type="ECO:0000256" key="4">
    <source>
        <dbReference type="RuleBase" id="RU004182"/>
    </source>
</evidence>
<dbReference type="GO" id="GO:0003677">
    <property type="term" value="F:DNA binding"/>
    <property type="evidence" value="ECO:0007669"/>
    <property type="project" value="TreeGrafter"/>
</dbReference>
<feature type="binding site" evidence="3">
    <location>
        <begin position="254"/>
        <end position="258"/>
    </location>
    <ligand>
        <name>FAD</name>
        <dbReference type="ChEBI" id="CHEBI:57692"/>
    </ligand>
</feature>
<keyword evidence="6" id="KW-0456">Lyase</keyword>
<dbReference type="EC" id="4.1.99.3" evidence="6"/>
<dbReference type="InterPro" id="IPR002081">
    <property type="entry name" value="Cryptochrome/DNA_photolyase_1"/>
</dbReference>
<dbReference type="GO" id="GO:0009416">
    <property type="term" value="P:response to light stimulus"/>
    <property type="evidence" value="ECO:0007669"/>
    <property type="project" value="TreeGrafter"/>
</dbReference>
<dbReference type="Pfam" id="PF03441">
    <property type="entry name" value="FAD_binding_7"/>
    <property type="match status" value="1"/>
</dbReference>
<dbReference type="Gene3D" id="3.40.50.620">
    <property type="entry name" value="HUPs"/>
    <property type="match status" value="1"/>
</dbReference>
<gene>
    <name evidence="6" type="ORF">FM125_05960</name>
</gene>
<comment type="similarity">
    <text evidence="4">Belongs to the DNA photolyase family.</text>
</comment>
<dbReference type="Gene3D" id="1.10.579.10">
    <property type="entry name" value="DNA Cyclobutane Dipyrimidine Photolyase, subunit A, domain 3"/>
    <property type="match status" value="1"/>
</dbReference>
<evidence type="ECO:0000259" key="5">
    <source>
        <dbReference type="PROSITE" id="PS51645"/>
    </source>
</evidence>
<dbReference type="GO" id="GO:0071949">
    <property type="term" value="F:FAD binding"/>
    <property type="evidence" value="ECO:0007669"/>
    <property type="project" value="TreeGrafter"/>
</dbReference>
<reference evidence="6 7" key="1">
    <citation type="submission" date="2017-02" db="EMBL/GenBank/DDBJ databases">
        <authorList>
            <person name="Peterson S.W."/>
        </authorList>
    </citation>
    <scope>NUCLEOTIDE SEQUENCE [LARGE SCALE GENOMIC DNA]</scope>
    <source>
        <strain evidence="6 7">2B3F</strain>
    </source>
</reference>
<proteinExistence type="inferred from homology"/>
<dbReference type="InterPro" id="IPR006050">
    <property type="entry name" value="DNA_photolyase_N"/>
</dbReference>
<dbReference type="SUPFAM" id="SSF48173">
    <property type="entry name" value="Cryptochrome/photolyase FAD-binding domain"/>
    <property type="match status" value="1"/>
</dbReference>
<dbReference type="InterPro" id="IPR036155">
    <property type="entry name" value="Crypto/Photolyase_N_sf"/>
</dbReference>
<evidence type="ECO:0000256" key="2">
    <source>
        <dbReference type="ARBA" id="ARBA00022827"/>
    </source>
</evidence>
<evidence type="ECO:0000256" key="1">
    <source>
        <dbReference type="ARBA" id="ARBA00022630"/>
    </source>
</evidence>
<dbReference type="InterPro" id="IPR014729">
    <property type="entry name" value="Rossmann-like_a/b/a_fold"/>
</dbReference>
<evidence type="ECO:0000313" key="7">
    <source>
        <dbReference type="Proteomes" id="UP000196230"/>
    </source>
</evidence>
<dbReference type="RefSeq" id="WP_087133960.1">
    <property type="nucleotide sequence ID" value="NZ_FUKP01000040.1"/>
</dbReference>
<dbReference type="GO" id="GO:0003904">
    <property type="term" value="F:deoxyribodipyrimidine photo-lyase activity"/>
    <property type="evidence" value="ECO:0007669"/>
    <property type="project" value="UniProtKB-EC"/>
</dbReference>
<evidence type="ECO:0000256" key="3">
    <source>
        <dbReference type="PIRSR" id="PIRSR602081-1"/>
    </source>
</evidence>
<dbReference type="InterPro" id="IPR036134">
    <property type="entry name" value="Crypto/Photolyase_FAD-like_sf"/>
</dbReference>
<dbReference type="InterPro" id="IPR005101">
    <property type="entry name" value="Cryptochr/Photolyase_FAD-bd"/>
</dbReference>
<protein>
    <submittedName>
        <fullName evidence="6">Deoxyribodipyrimidine photolyase</fullName>
        <ecNumber evidence="6">4.1.99.3</ecNumber>
    </submittedName>
</protein>
<accession>A0A1R4J1P1</accession>
<name>A0A1R4J1P1_9MICC</name>
<feature type="binding site" evidence="3">
    <location>
        <begin position="388"/>
        <end position="390"/>
    </location>
    <ligand>
        <name>FAD</name>
        <dbReference type="ChEBI" id="CHEBI:57692"/>
    </ligand>
</feature>
<keyword evidence="4" id="KW-0157">Chromophore</keyword>
<dbReference type="Gene3D" id="1.25.40.80">
    <property type="match status" value="1"/>
</dbReference>
<dbReference type="SUPFAM" id="SSF52425">
    <property type="entry name" value="Cryptochrome/photolyase, N-terminal domain"/>
    <property type="match status" value="1"/>
</dbReference>
<sequence length="476" mass="52428">MTTLLWLRDDLRTHDHEALTAAVEDGADVVALWIREEPGEADDGGRLGPRPLGAAVRWWYHRSLEQLSVRLEALGIPLVFASGDARSVVPELAGSLGAGTVRWSRRYAPRSRSLDAEVKTLLGAAGVEAHSHAGALLTEPWTVTTAAGGNYRIFTPFHRAAAQIPVGTPLPAPEPLGGPPHDLLARLARLYDDGSLTSLTDLALADTSPAWWEDTVAGHWAPGESAAVEELEAIEAGVGGYAATRDMPGDRESTSRLSPRLRSGELSPRQVLTAAHAADVADQDRAAFVRQLYWRDFAWSLTYHHPDLDRMPLRPEFRAFPYAPDDHALRAWARGRTGIRLVDAGMRQLWQTGWMHNRVRMTAASLLVKNLLQPWQDGEAWFWDTLVDADEANNPVSWQWVAGCGADASPYFRIFNPDTQAKRFDPEGVYVARWVPEADSPLSGYPEPVVDLRQSRAEALAALDVMKERASTQRLA</sequence>
<dbReference type="Proteomes" id="UP000196230">
    <property type="component" value="Unassembled WGS sequence"/>
</dbReference>
<dbReference type="AlphaFoldDB" id="A0A1R4J1P1"/>
<keyword evidence="2 3" id="KW-0274">FAD</keyword>
<dbReference type="EMBL" id="FUKP01000040">
    <property type="protein sequence ID" value="SJN26080.1"/>
    <property type="molecule type" value="Genomic_DNA"/>
</dbReference>
<dbReference type="PROSITE" id="PS51645">
    <property type="entry name" value="PHR_CRY_ALPHA_BETA"/>
    <property type="match status" value="1"/>
</dbReference>
<dbReference type="PRINTS" id="PR00147">
    <property type="entry name" value="DNAPHOTLYASE"/>
</dbReference>
<keyword evidence="1 3" id="KW-0285">Flavoprotein</keyword>
<comment type="cofactor">
    <cofactor evidence="3">
        <name>FAD</name>
        <dbReference type="ChEBI" id="CHEBI:57692"/>
    </cofactor>
    <text evidence="3">Binds 1 FAD per subunit.</text>
</comment>
<feature type="binding site" evidence="3">
    <location>
        <position position="241"/>
    </location>
    <ligand>
        <name>FAD</name>
        <dbReference type="ChEBI" id="CHEBI:57692"/>
    </ligand>
</feature>
<evidence type="ECO:0000313" key="6">
    <source>
        <dbReference type="EMBL" id="SJN26080.1"/>
    </source>
</evidence>
<feature type="domain" description="Photolyase/cryptochrome alpha/beta" evidence="5">
    <location>
        <begin position="1"/>
        <end position="137"/>
    </location>
</feature>